<reference evidence="3" key="1">
    <citation type="journal article" date="2019" name="Int. J. Syst. Evol. Microbiol.">
        <title>The Global Catalogue of Microorganisms (GCM) 10K type strain sequencing project: providing services to taxonomists for standard genome sequencing and annotation.</title>
        <authorList>
            <consortium name="The Broad Institute Genomics Platform"/>
            <consortium name="The Broad Institute Genome Sequencing Center for Infectious Disease"/>
            <person name="Wu L."/>
            <person name="Ma J."/>
        </authorList>
    </citation>
    <scope>NUCLEOTIDE SEQUENCE [LARGE SCALE GENOMIC DNA]</scope>
    <source>
        <strain evidence="3">JCM 13581</strain>
    </source>
</reference>
<dbReference type="Proteomes" id="UP001501303">
    <property type="component" value="Unassembled WGS sequence"/>
</dbReference>
<organism evidence="2 3">
    <name type="scientific">Streptomyces sodiiphilus</name>
    <dbReference type="NCBI Taxonomy" id="226217"/>
    <lineage>
        <taxon>Bacteria</taxon>
        <taxon>Bacillati</taxon>
        <taxon>Actinomycetota</taxon>
        <taxon>Actinomycetes</taxon>
        <taxon>Kitasatosporales</taxon>
        <taxon>Streptomycetaceae</taxon>
        <taxon>Streptomyces</taxon>
    </lineage>
</organism>
<keyword evidence="1" id="KW-1133">Transmembrane helix</keyword>
<keyword evidence="1" id="KW-0472">Membrane</keyword>
<comment type="caution">
    <text evidence="2">The sequence shown here is derived from an EMBL/GenBank/DDBJ whole genome shotgun (WGS) entry which is preliminary data.</text>
</comment>
<keyword evidence="1" id="KW-0812">Transmembrane</keyword>
<sequence>MGVRDDWVALRIGPRTCLSVLSGQQEVATDRTEACHMAALAQPGNRHRPVSGSADLRLPWWALVLPVLAFGALLFLLVTGGGAGAAETGQPLNELVQQMHRSLLT</sequence>
<dbReference type="EMBL" id="BAAAMJ010000030">
    <property type="protein sequence ID" value="GAA1918009.1"/>
    <property type="molecule type" value="Genomic_DNA"/>
</dbReference>
<evidence type="ECO:0000313" key="3">
    <source>
        <dbReference type="Proteomes" id="UP001501303"/>
    </source>
</evidence>
<name>A0ABP5AMN5_9ACTN</name>
<protein>
    <submittedName>
        <fullName evidence="2">Uncharacterized protein</fullName>
    </submittedName>
</protein>
<accession>A0ABP5AMN5</accession>
<evidence type="ECO:0000313" key="2">
    <source>
        <dbReference type="EMBL" id="GAA1918009.1"/>
    </source>
</evidence>
<evidence type="ECO:0000256" key="1">
    <source>
        <dbReference type="SAM" id="Phobius"/>
    </source>
</evidence>
<gene>
    <name evidence="2" type="ORF">GCM10009716_28660</name>
</gene>
<keyword evidence="3" id="KW-1185">Reference proteome</keyword>
<proteinExistence type="predicted"/>
<feature type="transmembrane region" description="Helical" evidence="1">
    <location>
        <begin position="58"/>
        <end position="78"/>
    </location>
</feature>